<accession>A0A846ZNL7</accession>
<dbReference type="GO" id="GO:0016787">
    <property type="term" value="F:hydrolase activity"/>
    <property type="evidence" value="ECO:0007669"/>
    <property type="project" value="UniProtKB-KW"/>
</dbReference>
<evidence type="ECO:0000259" key="3">
    <source>
        <dbReference type="Pfam" id="PF20434"/>
    </source>
</evidence>
<keyword evidence="5" id="KW-1185">Reference proteome</keyword>
<keyword evidence="1 4" id="KW-0378">Hydrolase</keyword>
<feature type="domain" description="BD-FAE-like" evidence="3">
    <location>
        <begin position="58"/>
        <end position="244"/>
    </location>
</feature>
<evidence type="ECO:0000313" key="4">
    <source>
        <dbReference type="EMBL" id="NKZ39596.1"/>
    </source>
</evidence>
<reference evidence="4 5" key="1">
    <citation type="journal article" date="2017" name="Int. J. Syst. Evol. Microbiol.">
        <title>Oleiagrimonas citrea sp. nov., a marine bacterium isolated from tidal flat sediment and emended description of the genus Oleiagrimonas Fang et al. 2015 and Oleiagrimonas soli.</title>
        <authorList>
            <person name="Yang S.H."/>
            <person name="Seo H.S."/>
            <person name="Seong C.N."/>
            <person name="Kwon K.K."/>
        </authorList>
    </citation>
    <scope>NUCLEOTIDE SEQUENCE [LARGE SCALE GENOMIC DNA]</scope>
    <source>
        <strain evidence="4 5">MEBiC09124</strain>
    </source>
</reference>
<dbReference type="PANTHER" id="PTHR48081">
    <property type="entry name" value="AB HYDROLASE SUPERFAMILY PROTEIN C4A8.06C"/>
    <property type="match status" value="1"/>
</dbReference>
<dbReference type="Pfam" id="PF20434">
    <property type="entry name" value="BD-FAE"/>
    <property type="match status" value="1"/>
</dbReference>
<proteinExistence type="predicted"/>
<name>A0A846ZNL7_9GAMM</name>
<sequence length="310" mass="34008">MSALHPRSLSRLLLAGLLPLCLSACEATFFSALNTVTPANAVQAKRGIVFEPQHDLALDIYRPAHAHHAPVVVFFYGGAWQDGKRQWYRWAGETLAHHGLVVVVPDYRKFPQVKLDGFMHDAARAVAWTRKHANAYGGDPNDLFLMGHSAGAHIGALLATHASWLQQVGMEPRQLRGFIGLAGPYDFLPLREQVYVDMFGHTHAQQLRSQPVNYVDGNEPPMLLLQGGDDKLVAPDNALSLAAAMREHGERVQDHVYSGVSHAGLLLSLSQPFRYKATALRDTLGFIDAHSLDARANPDAHARSEARASP</sequence>
<feature type="signal peptide" evidence="2">
    <location>
        <begin position="1"/>
        <end position="24"/>
    </location>
</feature>
<dbReference type="InterPro" id="IPR050300">
    <property type="entry name" value="GDXG_lipolytic_enzyme"/>
</dbReference>
<feature type="chain" id="PRO_5032541609" evidence="2">
    <location>
        <begin position="25"/>
        <end position="310"/>
    </location>
</feature>
<evidence type="ECO:0000313" key="5">
    <source>
        <dbReference type="Proteomes" id="UP000541636"/>
    </source>
</evidence>
<dbReference type="RefSeq" id="WP_168609549.1">
    <property type="nucleotide sequence ID" value="NZ_JAAZQD010000004.1"/>
</dbReference>
<protein>
    <submittedName>
        <fullName evidence="4">Alpha/beta hydrolase</fullName>
    </submittedName>
</protein>
<dbReference type="PANTHER" id="PTHR48081:SF9">
    <property type="entry name" value="CARBOXYLESTERASE"/>
    <property type="match status" value="1"/>
</dbReference>
<evidence type="ECO:0000256" key="1">
    <source>
        <dbReference type="ARBA" id="ARBA00022801"/>
    </source>
</evidence>
<dbReference type="Gene3D" id="3.40.50.1820">
    <property type="entry name" value="alpha/beta hydrolase"/>
    <property type="match status" value="1"/>
</dbReference>
<dbReference type="InterPro" id="IPR029058">
    <property type="entry name" value="AB_hydrolase_fold"/>
</dbReference>
<dbReference type="InterPro" id="IPR049492">
    <property type="entry name" value="BD-FAE-like_dom"/>
</dbReference>
<gene>
    <name evidence="4" type="ORF">HF690_11615</name>
</gene>
<organism evidence="4 5">
    <name type="scientific">Oleiagrimonas citrea</name>
    <dbReference type="NCBI Taxonomy" id="1665687"/>
    <lineage>
        <taxon>Bacteria</taxon>
        <taxon>Pseudomonadati</taxon>
        <taxon>Pseudomonadota</taxon>
        <taxon>Gammaproteobacteria</taxon>
        <taxon>Lysobacterales</taxon>
        <taxon>Rhodanobacteraceae</taxon>
        <taxon>Oleiagrimonas</taxon>
    </lineage>
</organism>
<dbReference type="Proteomes" id="UP000541636">
    <property type="component" value="Unassembled WGS sequence"/>
</dbReference>
<dbReference type="EMBL" id="JAAZQD010000004">
    <property type="protein sequence ID" value="NKZ39596.1"/>
    <property type="molecule type" value="Genomic_DNA"/>
</dbReference>
<dbReference type="SUPFAM" id="SSF53474">
    <property type="entry name" value="alpha/beta-Hydrolases"/>
    <property type="match status" value="1"/>
</dbReference>
<dbReference type="AlphaFoldDB" id="A0A846ZNL7"/>
<keyword evidence="2" id="KW-0732">Signal</keyword>
<comment type="caution">
    <text evidence="4">The sequence shown here is derived from an EMBL/GenBank/DDBJ whole genome shotgun (WGS) entry which is preliminary data.</text>
</comment>
<evidence type="ECO:0000256" key="2">
    <source>
        <dbReference type="SAM" id="SignalP"/>
    </source>
</evidence>